<dbReference type="PANTHER" id="PTHR11225">
    <property type="entry name" value="NUCLEAR PORE COMPLEX PROTEIN NUP93 NUCLEOPORIN NUP93 DEAD EYE PROTEIN"/>
    <property type="match status" value="1"/>
</dbReference>
<comment type="similarity">
    <text evidence="2 4">Belongs to the nucleoporin interacting component (NIC) family.</text>
</comment>
<keyword evidence="4" id="KW-0509">mRNA transport</keyword>
<protein>
    <recommendedName>
        <fullName evidence="4">Nuclear pore protein</fullName>
    </recommendedName>
</protein>
<dbReference type="GO" id="GO:0016973">
    <property type="term" value="P:poly(A)+ mRNA export from nucleus"/>
    <property type="evidence" value="ECO:0007669"/>
    <property type="project" value="TreeGrafter"/>
</dbReference>
<dbReference type="Pfam" id="PF04097">
    <property type="entry name" value="Nic96"/>
    <property type="match status" value="1"/>
</dbReference>
<organism evidence="5 6">
    <name type="scientific">Cerrena zonata</name>
    <dbReference type="NCBI Taxonomy" id="2478898"/>
    <lineage>
        <taxon>Eukaryota</taxon>
        <taxon>Fungi</taxon>
        <taxon>Dikarya</taxon>
        <taxon>Basidiomycota</taxon>
        <taxon>Agaricomycotina</taxon>
        <taxon>Agaricomycetes</taxon>
        <taxon>Polyporales</taxon>
        <taxon>Cerrenaceae</taxon>
        <taxon>Cerrena</taxon>
    </lineage>
</organism>
<reference evidence="5 6" key="1">
    <citation type="submission" date="2022-09" db="EMBL/GenBank/DDBJ databases">
        <authorList>
            <person name="Palmer J.M."/>
        </authorList>
    </citation>
    <scope>NUCLEOTIDE SEQUENCE [LARGE SCALE GENOMIC DNA]</scope>
    <source>
        <strain evidence="5 6">DSM 7382</strain>
    </source>
</reference>
<keyword evidence="4" id="KW-0811">Translocation</keyword>
<name>A0AAW0GF18_9APHY</name>
<comment type="subcellular location">
    <subcellularLocation>
        <location evidence="1">Nucleus envelope</location>
    </subcellularLocation>
    <subcellularLocation>
        <location evidence="4">Nucleus</location>
        <location evidence="4">Nuclear pore complex</location>
    </subcellularLocation>
</comment>
<evidence type="ECO:0000256" key="1">
    <source>
        <dbReference type="ARBA" id="ARBA00004259"/>
    </source>
</evidence>
<keyword evidence="6" id="KW-1185">Reference proteome</keyword>
<dbReference type="EMBL" id="JASBNA010000011">
    <property type="protein sequence ID" value="KAK7688156.1"/>
    <property type="molecule type" value="Genomic_DNA"/>
</dbReference>
<dbReference type="AlphaFoldDB" id="A0AAW0GF18"/>
<dbReference type="GO" id="GO:0006606">
    <property type="term" value="P:protein import into nucleus"/>
    <property type="evidence" value="ECO:0007669"/>
    <property type="project" value="TreeGrafter"/>
</dbReference>
<keyword evidence="4" id="KW-0906">Nuclear pore complex</keyword>
<gene>
    <name evidence="5" type="ORF">QCA50_008526</name>
</gene>
<proteinExistence type="inferred from homology"/>
<evidence type="ECO:0000256" key="4">
    <source>
        <dbReference type="RuleBase" id="RU364035"/>
    </source>
</evidence>
<evidence type="ECO:0000313" key="6">
    <source>
        <dbReference type="Proteomes" id="UP001385951"/>
    </source>
</evidence>
<dbReference type="PANTHER" id="PTHR11225:SF4">
    <property type="entry name" value="NUCLEAR PORE COMPLEX PROTEIN NUP93"/>
    <property type="match status" value="1"/>
</dbReference>
<evidence type="ECO:0000313" key="5">
    <source>
        <dbReference type="EMBL" id="KAK7688156.1"/>
    </source>
</evidence>
<accession>A0AAW0GF18</accession>
<evidence type="ECO:0000256" key="2">
    <source>
        <dbReference type="ARBA" id="ARBA00010186"/>
    </source>
</evidence>
<evidence type="ECO:0000256" key="3">
    <source>
        <dbReference type="ARBA" id="ARBA00023242"/>
    </source>
</evidence>
<keyword evidence="4" id="KW-0813">Transport</keyword>
<dbReference type="Proteomes" id="UP001385951">
    <property type="component" value="Unassembled WGS sequence"/>
</dbReference>
<sequence>MVEEGESGGLRALSEVLLSYGERHFDGTPGQKGARRGVWAGVLLMCGQFERAVAALWEHPETEVEAVHLAIALAYHGLLRVPSRAETNDTTPLSLPTNGPPALALSTLIWRYVRQFVKMDAKEAIQYVSTICLSADQGSGVGKEQVESAWDLVRRIIVLANPGAAWEELVGGFRPDGTKFSGFIEQCAPLLKLSDLKDYNNQILIRSAQSSEENSRTAEAIKLFNLAGDYNTVISCLARALGNSITLPNTDENARNIEKTAGEILRHYERMNRATGKERDAVVKLLKVREAMEAKDAGQAELCLEIMESIDLIPMDGDVSKITRRGEEFRDLPEALQRNLQTFLTLTMDALAGVHQKIKGSFVADANKQITLAALKKKSRSLMIFAGILKYRMSPDVYSYLARLDVEIAL</sequence>
<keyword evidence="4" id="KW-0653">Protein transport</keyword>
<keyword evidence="4" id="KW-0472">Membrane</keyword>
<dbReference type="InterPro" id="IPR007231">
    <property type="entry name" value="Nucleoporin_int_Nup93/Nic96"/>
</dbReference>
<comment type="caution">
    <text evidence="5">The sequence shown here is derived from an EMBL/GenBank/DDBJ whole genome shotgun (WGS) entry which is preliminary data.</text>
</comment>
<keyword evidence="3 4" id="KW-0539">Nucleus</keyword>
<dbReference type="GO" id="GO:0005643">
    <property type="term" value="C:nuclear pore"/>
    <property type="evidence" value="ECO:0007669"/>
    <property type="project" value="UniProtKB-SubCell"/>
</dbReference>
<dbReference type="GO" id="GO:0017056">
    <property type="term" value="F:structural constituent of nuclear pore"/>
    <property type="evidence" value="ECO:0007669"/>
    <property type="project" value="InterPro"/>
</dbReference>